<evidence type="ECO:0000256" key="1">
    <source>
        <dbReference type="PROSITE-ProRule" id="PRU00339"/>
    </source>
</evidence>
<organism evidence="2 3">
    <name type="scientific">Oceanidesulfovibrio indonesiensis</name>
    <dbReference type="NCBI Taxonomy" id="54767"/>
    <lineage>
        <taxon>Bacteria</taxon>
        <taxon>Pseudomonadati</taxon>
        <taxon>Thermodesulfobacteriota</taxon>
        <taxon>Desulfovibrionia</taxon>
        <taxon>Desulfovibrionales</taxon>
        <taxon>Desulfovibrionaceae</taxon>
        <taxon>Oceanidesulfovibrio</taxon>
    </lineage>
</organism>
<dbReference type="PANTHER" id="PTHR12558">
    <property type="entry name" value="CELL DIVISION CYCLE 16,23,27"/>
    <property type="match status" value="1"/>
</dbReference>
<dbReference type="SUPFAM" id="SSF48452">
    <property type="entry name" value="TPR-like"/>
    <property type="match status" value="1"/>
</dbReference>
<name>A0A7M3MAC9_9BACT</name>
<accession>A0A7M3MAC9</accession>
<dbReference type="PANTHER" id="PTHR12558:SF13">
    <property type="entry name" value="CELL DIVISION CYCLE PROTEIN 27 HOMOLOG"/>
    <property type="match status" value="1"/>
</dbReference>
<dbReference type="Gene3D" id="1.25.40.10">
    <property type="entry name" value="Tetratricopeptide repeat domain"/>
    <property type="match status" value="1"/>
</dbReference>
<evidence type="ECO:0008006" key="4">
    <source>
        <dbReference type="Google" id="ProtNLM"/>
    </source>
</evidence>
<evidence type="ECO:0000313" key="2">
    <source>
        <dbReference type="EMBL" id="TVM14592.1"/>
    </source>
</evidence>
<dbReference type="Pfam" id="PF14559">
    <property type="entry name" value="TPR_19"/>
    <property type="match status" value="1"/>
</dbReference>
<feature type="repeat" description="TPR" evidence="1">
    <location>
        <begin position="7"/>
        <end position="40"/>
    </location>
</feature>
<dbReference type="AlphaFoldDB" id="A0A7M3MAC9"/>
<dbReference type="Proteomes" id="UP000448292">
    <property type="component" value="Unassembled WGS sequence"/>
</dbReference>
<dbReference type="OrthoDB" id="5452667at2"/>
<dbReference type="RefSeq" id="WP_144304455.1">
    <property type="nucleotide sequence ID" value="NZ_QMIE01000022.1"/>
</dbReference>
<feature type="repeat" description="TPR" evidence="1">
    <location>
        <begin position="74"/>
        <end position="107"/>
    </location>
</feature>
<dbReference type="EMBL" id="QMIE01000022">
    <property type="protein sequence ID" value="TVM14592.1"/>
    <property type="molecule type" value="Genomic_DNA"/>
</dbReference>
<dbReference type="InterPro" id="IPR019734">
    <property type="entry name" value="TPR_rpt"/>
</dbReference>
<keyword evidence="3" id="KW-1185">Reference proteome</keyword>
<sequence length="188" mass="20799">MSENLDYEINKELGECYLFMGDLDKAQEYYEKAASSNGVHADPYMGLATIAVQRGQLDEALDLYQRAAAVEASDKALAGIGLVRMEQNNLDEAYARFVESLAINPENHVALFGIVQTGYTLDRLEDVVPMLEKCLAVDPMKSDVRYTLAGCLVSLGQTTEAGRHLEIILEHEPGHQTARELYEQVTAV</sequence>
<dbReference type="Pfam" id="PF13432">
    <property type="entry name" value="TPR_16"/>
    <property type="match status" value="1"/>
</dbReference>
<reference evidence="2 3" key="1">
    <citation type="submission" date="2018-06" db="EMBL/GenBank/DDBJ databases">
        <title>Complete genome of Desulfovibrio indonesiensis P37SLT.</title>
        <authorList>
            <person name="Crispim J.S."/>
            <person name="Vidigal P.M.P."/>
            <person name="Silva L.C.F."/>
            <person name="Laguardia C.N."/>
            <person name="Araujo L.C."/>
            <person name="Dias R.S."/>
            <person name="Sousa M.P."/>
            <person name="Paula S.O."/>
            <person name="Silva C."/>
        </authorList>
    </citation>
    <scope>NUCLEOTIDE SEQUENCE [LARGE SCALE GENOMIC DNA]</scope>
    <source>
        <strain evidence="2 3">P37SLT</strain>
    </source>
</reference>
<proteinExistence type="predicted"/>
<dbReference type="InterPro" id="IPR011990">
    <property type="entry name" value="TPR-like_helical_dom_sf"/>
</dbReference>
<comment type="caution">
    <text evidence="2">The sequence shown here is derived from an EMBL/GenBank/DDBJ whole genome shotgun (WGS) entry which is preliminary data.</text>
</comment>
<keyword evidence="1" id="KW-0802">TPR repeat</keyword>
<protein>
    <recommendedName>
        <fullName evidence="4">Tetratricopeptide repeat protein</fullName>
    </recommendedName>
</protein>
<dbReference type="PROSITE" id="PS50005">
    <property type="entry name" value="TPR"/>
    <property type="match status" value="2"/>
</dbReference>
<dbReference type="SMART" id="SM00028">
    <property type="entry name" value="TPR"/>
    <property type="match status" value="4"/>
</dbReference>
<evidence type="ECO:0000313" key="3">
    <source>
        <dbReference type="Proteomes" id="UP000448292"/>
    </source>
</evidence>
<gene>
    <name evidence="2" type="ORF">DPQ33_17140</name>
</gene>